<proteinExistence type="predicted"/>
<organism evidence="1 2">
    <name type="scientific">Synaphobranchus kaupii</name>
    <name type="common">Kaup's arrowtooth eel</name>
    <dbReference type="NCBI Taxonomy" id="118154"/>
    <lineage>
        <taxon>Eukaryota</taxon>
        <taxon>Metazoa</taxon>
        <taxon>Chordata</taxon>
        <taxon>Craniata</taxon>
        <taxon>Vertebrata</taxon>
        <taxon>Euteleostomi</taxon>
        <taxon>Actinopterygii</taxon>
        <taxon>Neopterygii</taxon>
        <taxon>Teleostei</taxon>
        <taxon>Anguilliformes</taxon>
        <taxon>Synaphobranchidae</taxon>
        <taxon>Synaphobranchus</taxon>
    </lineage>
</organism>
<dbReference type="AlphaFoldDB" id="A0A9Q1IK47"/>
<evidence type="ECO:0000313" key="1">
    <source>
        <dbReference type="EMBL" id="KAJ8344860.1"/>
    </source>
</evidence>
<keyword evidence="2" id="KW-1185">Reference proteome</keyword>
<accession>A0A9Q1IK47</accession>
<sequence length="76" mass="9048">MPYGWWEQQSASCNARSRKRKERETQTARRLRHEFVRARSDRGRCAVTLIPGLLRIIRGPDLASHCQTLRSRWQQQ</sequence>
<evidence type="ECO:0000313" key="2">
    <source>
        <dbReference type="Proteomes" id="UP001152622"/>
    </source>
</evidence>
<protein>
    <submittedName>
        <fullName evidence="1">Uncharacterized protein</fullName>
    </submittedName>
</protein>
<comment type="caution">
    <text evidence="1">The sequence shown here is derived from an EMBL/GenBank/DDBJ whole genome shotgun (WGS) entry which is preliminary data.</text>
</comment>
<dbReference type="EMBL" id="JAINUF010000012">
    <property type="protein sequence ID" value="KAJ8344860.1"/>
    <property type="molecule type" value="Genomic_DNA"/>
</dbReference>
<name>A0A9Q1IK47_SYNKA</name>
<gene>
    <name evidence="1" type="ORF">SKAU_G00290530</name>
</gene>
<dbReference type="Proteomes" id="UP001152622">
    <property type="component" value="Chromosome 12"/>
</dbReference>
<reference evidence="1" key="1">
    <citation type="journal article" date="2023" name="Science">
        <title>Genome structures resolve the early diversification of teleost fishes.</title>
        <authorList>
            <person name="Parey E."/>
            <person name="Louis A."/>
            <person name="Montfort J."/>
            <person name="Bouchez O."/>
            <person name="Roques C."/>
            <person name="Iampietro C."/>
            <person name="Lluch J."/>
            <person name="Castinel A."/>
            <person name="Donnadieu C."/>
            <person name="Desvignes T."/>
            <person name="Floi Bucao C."/>
            <person name="Jouanno E."/>
            <person name="Wen M."/>
            <person name="Mejri S."/>
            <person name="Dirks R."/>
            <person name="Jansen H."/>
            <person name="Henkel C."/>
            <person name="Chen W.J."/>
            <person name="Zahm M."/>
            <person name="Cabau C."/>
            <person name="Klopp C."/>
            <person name="Thompson A.W."/>
            <person name="Robinson-Rechavi M."/>
            <person name="Braasch I."/>
            <person name="Lecointre G."/>
            <person name="Bobe J."/>
            <person name="Postlethwait J.H."/>
            <person name="Berthelot C."/>
            <person name="Roest Crollius H."/>
            <person name="Guiguen Y."/>
        </authorList>
    </citation>
    <scope>NUCLEOTIDE SEQUENCE</scope>
    <source>
        <strain evidence="1">WJC10195</strain>
    </source>
</reference>